<evidence type="ECO:0000313" key="18">
    <source>
        <dbReference type="Proteomes" id="UP000236161"/>
    </source>
</evidence>
<dbReference type="Proteomes" id="UP000236161">
    <property type="component" value="Unassembled WGS sequence"/>
</dbReference>
<evidence type="ECO:0000256" key="5">
    <source>
        <dbReference type="ARBA" id="ARBA00022729"/>
    </source>
</evidence>
<proteinExistence type="predicted"/>
<keyword evidence="5 15" id="KW-0732">Signal</keyword>
<dbReference type="Gene3D" id="3.30.200.20">
    <property type="entry name" value="Phosphorylase Kinase, domain 1"/>
    <property type="match status" value="1"/>
</dbReference>
<dbReference type="EMBL" id="KZ452012">
    <property type="protein sequence ID" value="PKA51978.1"/>
    <property type="molecule type" value="Genomic_DNA"/>
</dbReference>
<dbReference type="FunFam" id="1.10.510.10:FF:000161">
    <property type="entry name" value="Wall-associated receptor kinase-like 20"/>
    <property type="match status" value="1"/>
</dbReference>
<evidence type="ECO:0000256" key="9">
    <source>
        <dbReference type="ARBA" id="ARBA00022989"/>
    </source>
</evidence>
<keyword evidence="11" id="KW-0325">Glycoprotein</keyword>
<dbReference type="InterPro" id="IPR008271">
    <property type="entry name" value="Ser/Thr_kinase_AS"/>
</dbReference>
<reference evidence="17 18" key="1">
    <citation type="journal article" date="2017" name="Nature">
        <title>The Apostasia genome and the evolution of orchids.</title>
        <authorList>
            <person name="Zhang G.Q."/>
            <person name="Liu K.W."/>
            <person name="Li Z."/>
            <person name="Lohaus R."/>
            <person name="Hsiao Y.Y."/>
            <person name="Niu S.C."/>
            <person name="Wang J.Y."/>
            <person name="Lin Y.C."/>
            <person name="Xu Q."/>
            <person name="Chen L.J."/>
            <person name="Yoshida K."/>
            <person name="Fujiwara S."/>
            <person name="Wang Z.W."/>
            <person name="Zhang Y.Q."/>
            <person name="Mitsuda N."/>
            <person name="Wang M."/>
            <person name="Liu G.H."/>
            <person name="Pecoraro L."/>
            <person name="Huang H.X."/>
            <person name="Xiao X.J."/>
            <person name="Lin M."/>
            <person name="Wu X.Y."/>
            <person name="Wu W.L."/>
            <person name="Chen Y.Y."/>
            <person name="Chang S.B."/>
            <person name="Sakamoto S."/>
            <person name="Ohme-Takagi M."/>
            <person name="Yagi M."/>
            <person name="Zeng S.J."/>
            <person name="Shen C.Y."/>
            <person name="Yeh C.M."/>
            <person name="Luo Y.B."/>
            <person name="Tsai W.C."/>
            <person name="Van de Peer Y."/>
            <person name="Liu Z.J."/>
        </authorList>
    </citation>
    <scope>NUCLEOTIDE SEQUENCE [LARGE SCALE GENOMIC DNA]</scope>
    <source>
        <strain evidence="18">cv. Shenzhen</strain>
        <tissue evidence="17">Stem</tissue>
    </source>
</reference>
<name>A0A2I0A8X5_9ASPA</name>
<organism evidence="17 18">
    <name type="scientific">Apostasia shenzhenica</name>
    <dbReference type="NCBI Taxonomy" id="1088818"/>
    <lineage>
        <taxon>Eukaryota</taxon>
        <taxon>Viridiplantae</taxon>
        <taxon>Streptophyta</taxon>
        <taxon>Embryophyta</taxon>
        <taxon>Tracheophyta</taxon>
        <taxon>Spermatophyta</taxon>
        <taxon>Magnoliopsida</taxon>
        <taxon>Liliopsida</taxon>
        <taxon>Asparagales</taxon>
        <taxon>Orchidaceae</taxon>
        <taxon>Apostasioideae</taxon>
        <taxon>Apostasia</taxon>
    </lineage>
</organism>
<keyword evidence="9 14" id="KW-1133">Transmembrane helix</keyword>
<dbReference type="GO" id="GO:0005886">
    <property type="term" value="C:plasma membrane"/>
    <property type="evidence" value="ECO:0007669"/>
    <property type="project" value="UniProtKB-ARBA"/>
</dbReference>
<dbReference type="EC" id="2.7.11.1" evidence="17"/>
<dbReference type="CDD" id="cd14066">
    <property type="entry name" value="STKc_IRAK"/>
    <property type="match status" value="1"/>
</dbReference>
<dbReference type="PROSITE" id="PS00107">
    <property type="entry name" value="PROTEIN_KINASE_ATP"/>
    <property type="match status" value="1"/>
</dbReference>
<dbReference type="InterPro" id="IPR001245">
    <property type="entry name" value="Ser-Thr/Tyr_kinase_cat_dom"/>
</dbReference>
<evidence type="ECO:0000313" key="17">
    <source>
        <dbReference type="EMBL" id="PKA51978.1"/>
    </source>
</evidence>
<keyword evidence="17" id="KW-0675">Receptor</keyword>
<dbReference type="InterPro" id="IPR000719">
    <property type="entry name" value="Prot_kinase_dom"/>
</dbReference>
<keyword evidence="6 12" id="KW-0547">Nucleotide-binding</keyword>
<dbReference type="InterPro" id="IPR025287">
    <property type="entry name" value="WAK_GUB"/>
</dbReference>
<dbReference type="PANTHER" id="PTHR46008:SF25">
    <property type="entry name" value="PROTEIN KINASE DOMAIN-CONTAINING PROTEIN"/>
    <property type="match status" value="1"/>
</dbReference>
<feature type="signal peptide" evidence="15">
    <location>
        <begin position="1"/>
        <end position="21"/>
    </location>
</feature>
<evidence type="ECO:0000256" key="3">
    <source>
        <dbReference type="ARBA" id="ARBA00022679"/>
    </source>
</evidence>
<evidence type="ECO:0000256" key="11">
    <source>
        <dbReference type="ARBA" id="ARBA00023180"/>
    </source>
</evidence>
<keyword evidence="8 12" id="KW-0067">ATP-binding</keyword>
<dbReference type="GO" id="GO:0030247">
    <property type="term" value="F:polysaccharide binding"/>
    <property type="evidence" value="ECO:0007669"/>
    <property type="project" value="InterPro"/>
</dbReference>
<evidence type="ECO:0000256" key="7">
    <source>
        <dbReference type="ARBA" id="ARBA00022777"/>
    </source>
</evidence>
<keyword evidence="3 17" id="KW-0808">Transferase</keyword>
<dbReference type="SMART" id="SM00220">
    <property type="entry name" value="S_TKc"/>
    <property type="match status" value="1"/>
</dbReference>
<dbReference type="AlphaFoldDB" id="A0A2I0A8X5"/>
<dbReference type="STRING" id="1088818.A0A2I0A8X5"/>
<evidence type="ECO:0000256" key="10">
    <source>
        <dbReference type="ARBA" id="ARBA00023136"/>
    </source>
</evidence>
<evidence type="ECO:0000256" key="2">
    <source>
        <dbReference type="ARBA" id="ARBA00022527"/>
    </source>
</evidence>
<gene>
    <name evidence="17" type="primary">WAKL20</name>
    <name evidence="17" type="ORF">AXF42_Ash008207</name>
</gene>
<evidence type="ECO:0000256" key="14">
    <source>
        <dbReference type="SAM" id="Phobius"/>
    </source>
</evidence>
<feature type="compositionally biased region" description="Basic and acidic residues" evidence="13">
    <location>
        <begin position="641"/>
        <end position="652"/>
    </location>
</feature>
<feature type="binding site" evidence="12">
    <location>
        <position position="384"/>
    </location>
    <ligand>
        <name>ATP</name>
        <dbReference type="ChEBI" id="CHEBI:30616"/>
    </ligand>
</feature>
<evidence type="ECO:0000256" key="13">
    <source>
        <dbReference type="SAM" id="MobiDB-lite"/>
    </source>
</evidence>
<keyword evidence="18" id="KW-1185">Reference proteome</keyword>
<dbReference type="PANTHER" id="PTHR46008">
    <property type="entry name" value="LEAF RUST 10 DISEASE-RESISTANCE LOCUS RECEPTOR-LIKE PROTEIN KINASE-LIKE 1.4"/>
    <property type="match status" value="1"/>
</dbReference>
<keyword evidence="7 17" id="KW-0418">Kinase</keyword>
<evidence type="ECO:0000256" key="12">
    <source>
        <dbReference type="PROSITE-ProRule" id="PRU10141"/>
    </source>
</evidence>
<dbReference type="SUPFAM" id="SSF56112">
    <property type="entry name" value="Protein kinase-like (PK-like)"/>
    <property type="match status" value="1"/>
</dbReference>
<dbReference type="FunFam" id="3.30.200.20:FF:000446">
    <property type="entry name" value="Wall-associated receptor kinase-like 20"/>
    <property type="match status" value="1"/>
</dbReference>
<dbReference type="InterPro" id="IPR011009">
    <property type="entry name" value="Kinase-like_dom_sf"/>
</dbReference>
<feature type="domain" description="Protein kinase" evidence="16">
    <location>
        <begin position="356"/>
        <end position="628"/>
    </location>
</feature>
<dbReference type="GO" id="GO:0005524">
    <property type="term" value="F:ATP binding"/>
    <property type="evidence" value="ECO:0007669"/>
    <property type="project" value="UniProtKB-UniRule"/>
</dbReference>
<evidence type="ECO:0000259" key="16">
    <source>
        <dbReference type="PROSITE" id="PS50011"/>
    </source>
</evidence>
<dbReference type="PROSITE" id="PS50011">
    <property type="entry name" value="PROTEIN_KINASE_DOM"/>
    <property type="match status" value="1"/>
</dbReference>
<keyword evidence="10 14" id="KW-0472">Membrane</keyword>
<sequence length="652" mass="69696">MAKRSDLPVLLSTVLLLAAAAAPPSPTTAKLCPSCGSTVIPFPLSTSPSCGYPSYAVRCSGNSSLFFDSLHSSYPITSISPSSQILTIGLHPIPPANSPSSCAAADTSSGGLLLNSSAPFNVSSANTIFFLNCSSSLLLSPLNCSSASPCHAYLKTGGAPPACRNSSICCSFRAGGSSTAYSVRTTPTGCSAYRSFVNLDTGSSPADWGSKEGVALQWVDPLEPTCRNQTDCQDDENATCEDDPASPSGSPVKRCFCNDGFRWDSITGFCANNVTECTDCGGKSHGPLIAGLVCGLVAAVLVAAAALFFYRRQRRLSLARARLAREREAILNSNNPGGRSAKIFSGRELRRATNNFSRDNLLGSGGYGDVYRGSLPDSTPVAVKCAKLGSTKSTDQVLNEVRILSQVNHRSLVRLLGCCVDLAQPLMVYEFIPNGTLFDHLARGGLPWRRRLAIAHQTAEGLAYLHSAAVPPIYHRDVKSSNILLDEKLNAKVSDFGLSRLAEPDLSHVSTVAQGTLGYLDPEYYRNYQLTDKSDVYSFGVVLLELLTAKKAIDFGRGPEDANLAIYVQRRVEEERIMDVVEEKMKLGASQVELDAMKALGFLAMGCLEEKRQNRPGMKEVSEEIEYIMSIVDGSDAGGDGTDRKTTAKDLP</sequence>
<dbReference type="Pfam" id="PF13947">
    <property type="entry name" value="GUB_WAK_bind"/>
    <property type="match status" value="1"/>
</dbReference>
<dbReference type="Pfam" id="PF07714">
    <property type="entry name" value="PK_Tyr_Ser-Thr"/>
    <property type="match status" value="1"/>
</dbReference>
<dbReference type="InterPro" id="IPR017441">
    <property type="entry name" value="Protein_kinase_ATP_BS"/>
</dbReference>
<dbReference type="OrthoDB" id="1918322at2759"/>
<feature type="region of interest" description="Disordered" evidence="13">
    <location>
        <begin position="633"/>
        <end position="652"/>
    </location>
</feature>
<evidence type="ECO:0000256" key="15">
    <source>
        <dbReference type="SAM" id="SignalP"/>
    </source>
</evidence>
<feature type="transmembrane region" description="Helical" evidence="14">
    <location>
        <begin position="288"/>
        <end position="310"/>
    </location>
</feature>
<protein>
    <submittedName>
        <fullName evidence="17">Wall-associated receptor kinase-like 20</fullName>
        <ecNumber evidence="17">2.7.11.1</ecNumber>
    </submittedName>
</protein>
<comment type="subcellular location">
    <subcellularLocation>
        <location evidence="1">Membrane</location>
        <topology evidence="1">Single-pass membrane protein</topology>
    </subcellularLocation>
</comment>
<evidence type="ECO:0000256" key="4">
    <source>
        <dbReference type="ARBA" id="ARBA00022692"/>
    </source>
</evidence>
<evidence type="ECO:0000256" key="1">
    <source>
        <dbReference type="ARBA" id="ARBA00004167"/>
    </source>
</evidence>
<keyword evidence="2" id="KW-0723">Serine/threonine-protein kinase</keyword>
<keyword evidence="4 14" id="KW-0812">Transmembrane</keyword>
<dbReference type="PROSITE" id="PS00108">
    <property type="entry name" value="PROTEIN_KINASE_ST"/>
    <property type="match status" value="1"/>
</dbReference>
<dbReference type="Gene3D" id="1.10.510.10">
    <property type="entry name" value="Transferase(Phosphotransferase) domain 1"/>
    <property type="match status" value="1"/>
</dbReference>
<dbReference type="GO" id="GO:0004674">
    <property type="term" value="F:protein serine/threonine kinase activity"/>
    <property type="evidence" value="ECO:0007669"/>
    <property type="project" value="UniProtKB-KW"/>
</dbReference>
<accession>A0A2I0A8X5</accession>
<evidence type="ECO:0000256" key="8">
    <source>
        <dbReference type="ARBA" id="ARBA00022840"/>
    </source>
</evidence>
<evidence type="ECO:0000256" key="6">
    <source>
        <dbReference type="ARBA" id="ARBA00022741"/>
    </source>
</evidence>
<feature type="chain" id="PRO_5014167944" evidence="15">
    <location>
        <begin position="22"/>
        <end position="652"/>
    </location>
</feature>